<dbReference type="Gene3D" id="2.50.20.10">
    <property type="entry name" value="Lipoprotein localisation LolA/LolB/LppX"/>
    <property type="match status" value="1"/>
</dbReference>
<feature type="chain" id="PRO_5038870768" description="Outer membrane lipoprotein carrier protein LolA" evidence="1">
    <location>
        <begin position="20"/>
        <end position="348"/>
    </location>
</feature>
<accession>E6TV41</accession>
<evidence type="ECO:0008006" key="4">
    <source>
        <dbReference type="Google" id="ProtNLM"/>
    </source>
</evidence>
<keyword evidence="1" id="KW-0732">Signal</keyword>
<evidence type="ECO:0000313" key="3">
    <source>
        <dbReference type="Proteomes" id="UP000001401"/>
    </source>
</evidence>
<dbReference type="SUPFAM" id="SSF89392">
    <property type="entry name" value="Prokaryotic lipoproteins and lipoprotein localization factors"/>
    <property type="match status" value="1"/>
</dbReference>
<dbReference type="OrthoDB" id="9785380at2"/>
<dbReference type="Proteomes" id="UP000001401">
    <property type="component" value="Chromosome"/>
</dbReference>
<dbReference type="KEGG" id="bco:Bcell_0338"/>
<organism evidence="2 3">
    <name type="scientific">Evansella cellulosilytica (strain ATCC 21833 / DSM 2522 / FERM P-1141 / JCM 9156 / N-4)</name>
    <name type="common">Bacillus cellulosilyticus</name>
    <dbReference type="NCBI Taxonomy" id="649639"/>
    <lineage>
        <taxon>Bacteria</taxon>
        <taxon>Bacillati</taxon>
        <taxon>Bacillota</taxon>
        <taxon>Bacilli</taxon>
        <taxon>Bacillales</taxon>
        <taxon>Bacillaceae</taxon>
        <taxon>Evansella</taxon>
    </lineage>
</organism>
<protein>
    <recommendedName>
        <fullName evidence="4">Outer membrane lipoprotein carrier protein LolA</fullName>
    </recommendedName>
</protein>
<keyword evidence="3" id="KW-1185">Reference proteome</keyword>
<dbReference type="STRING" id="649639.Bcell_0338"/>
<dbReference type="InterPro" id="IPR029046">
    <property type="entry name" value="LolA/LolB/LppX"/>
</dbReference>
<dbReference type="PROSITE" id="PS51257">
    <property type="entry name" value="PROKAR_LIPOPROTEIN"/>
    <property type="match status" value="1"/>
</dbReference>
<sequence length="348" mass="39360">MKKIISLLVVGAALTLVLAACGEKTQEDVIADLESTYDQLTGYKAEAEMTLQTGEEPQKYDVEVWYKEPSYYRVALSNEENDPDQIILRNDEGVFVLTPALNKSFRFQSDWPDNNSQVYLYESLIDDILMDPERTFSATDEHYVFQTNTNYSNQNLSQQEIMLNKSDLSPASVKIMDVDLKPLVELKFHSFELNTEFGDSDFDMERNMTSAQLDMNVPTLGEGEEEVMAEEEALDVLFPMYVPDGTMNSSIEEIETENGTRVVLTYEGEQPFTLVQQRSRVVEASTPINMAEGEPVDLGFTYGALTRDGDTLSVTWSYEGSDFFLSSQHLEKEDIVAVARNVYGTEEK</sequence>
<dbReference type="EMBL" id="CP002394">
    <property type="protein sequence ID" value="ADU28624.1"/>
    <property type="molecule type" value="Genomic_DNA"/>
</dbReference>
<dbReference type="eggNOG" id="COG2834">
    <property type="taxonomic scope" value="Bacteria"/>
</dbReference>
<name>E6TV41_EVAC2</name>
<dbReference type="PANTHER" id="PTHR37507">
    <property type="entry name" value="SPORULATION PROTEIN YDCC"/>
    <property type="match status" value="1"/>
</dbReference>
<evidence type="ECO:0000313" key="2">
    <source>
        <dbReference type="EMBL" id="ADU28624.1"/>
    </source>
</evidence>
<dbReference type="HOGENOM" id="CLU_045662_0_0_9"/>
<dbReference type="RefSeq" id="WP_013486965.1">
    <property type="nucleotide sequence ID" value="NC_014829.1"/>
</dbReference>
<dbReference type="PANTHER" id="PTHR37507:SF2">
    <property type="entry name" value="SPORULATION PROTEIN YDCC"/>
    <property type="match status" value="1"/>
</dbReference>
<reference evidence="2" key="1">
    <citation type="submission" date="2010-12" db="EMBL/GenBank/DDBJ databases">
        <title>Complete sequence of Bacillus cellulosilyticus DSM 2522.</title>
        <authorList>
            <consortium name="US DOE Joint Genome Institute"/>
            <person name="Lucas S."/>
            <person name="Copeland A."/>
            <person name="Lapidus A."/>
            <person name="Cheng J.-F."/>
            <person name="Bruce D."/>
            <person name="Goodwin L."/>
            <person name="Pitluck S."/>
            <person name="Chertkov O."/>
            <person name="Detter J.C."/>
            <person name="Han C."/>
            <person name="Tapia R."/>
            <person name="Land M."/>
            <person name="Hauser L."/>
            <person name="Jeffries C."/>
            <person name="Kyrpides N."/>
            <person name="Ivanova N."/>
            <person name="Mikhailova N."/>
            <person name="Brumm P."/>
            <person name="Mead D."/>
            <person name="Woyke T."/>
        </authorList>
    </citation>
    <scope>NUCLEOTIDE SEQUENCE [LARGE SCALE GENOMIC DNA]</scope>
    <source>
        <strain evidence="2">DSM 2522</strain>
    </source>
</reference>
<dbReference type="AlphaFoldDB" id="E6TV41"/>
<proteinExistence type="predicted"/>
<evidence type="ECO:0000256" key="1">
    <source>
        <dbReference type="SAM" id="SignalP"/>
    </source>
</evidence>
<dbReference type="InterPro" id="IPR052944">
    <property type="entry name" value="Sporulation_related"/>
</dbReference>
<feature type="signal peptide" evidence="1">
    <location>
        <begin position="1"/>
        <end position="19"/>
    </location>
</feature>
<gene>
    <name evidence="2" type="ordered locus">Bcell_0338</name>
</gene>